<feature type="transmembrane region" description="Helical" evidence="2">
    <location>
        <begin position="243"/>
        <end position="264"/>
    </location>
</feature>
<dbReference type="Proteomes" id="UP000315750">
    <property type="component" value="Chromosome"/>
</dbReference>
<dbReference type="EMBL" id="CP036278">
    <property type="protein sequence ID" value="QDU54887.1"/>
    <property type="molecule type" value="Genomic_DNA"/>
</dbReference>
<keyword evidence="2" id="KW-0812">Transmembrane</keyword>
<keyword evidence="4" id="KW-1185">Reference proteome</keyword>
<evidence type="ECO:0000313" key="3">
    <source>
        <dbReference type="EMBL" id="QDU54887.1"/>
    </source>
</evidence>
<keyword evidence="2" id="KW-1133">Transmembrane helix</keyword>
<feature type="compositionally biased region" description="Basic and acidic residues" evidence="1">
    <location>
        <begin position="290"/>
        <end position="304"/>
    </location>
</feature>
<dbReference type="RefSeq" id="WP_197528926.1">
    <property type="nucleotide sequence ID" value="NZ_CP036278.1"/>
</dbReference>
<feature type="transmembrane region" description="Helical" evidence="2">
    <location>
        <begin position="66"/>
        <end position="89"/>
    </location>
</feature>
<accession>A0A518AJH2</accession>
<organism evidence="3 4">
    <name type="scientific">Aeoliella mucimassa</name>
    <dbReference type="NCBI Taxonomy" id="2527972"/>
    <lineage>
        <taxon>Bacteria</taxon>
        <taxon>Pseudomonadati</taxon>
        <taxon>Planctomycetota</taxon>
        <taxon>Planctomycetia</taxon>
        <taxon>Pirellulales</taxon>
        <taxon>Lacipirellulaceae</taxon>
        <taxon>Aeoliella</taxon>
    </lineage>
</organism>
<protein>
    <recommendedName>
        <fullName evidence="5">DUF998 domain-containing protein</fullName>
    </recommendedName>
</protein>
<feature type="region of interest" description="Disordered" evidence="1">
    <location>
        <begin position="290"/>
        <end position="394"/>
    </location>
</feature>
<feature type="compositionally biased region" description="Basic residues" evidence="1">
    <location>
        <begin position="334"/>
        <end position="343"/>
    </location>
</feature>
<gene>
    <name evidence="3" type="ORF">Pan181_10710</name>
</gene>
<reference evidence="3 4" key="1">
    <citation type="submission" date="2019-02" db="EMBL/GenBank/DDBJ databases">
        <title>Deep-cultivation of Planctomycetes and their phenomic and genomic characterization uncovers novel biology.</title>
        <authorList>
            <person name="Wiegand S."/>
            <person name="Jogler M."/>
            <person name="Boedeker C."/>
            <person name="Pinto D."/>
            <person name="Vollmers J."/>
            <person name="Rivas-Marin E."/>
            <person name="Kohn T."/>
            <person name="Peeters S.H."/>
            <person name="Heuer A."/>
            <person name="Rast P."/>
            <person name="Oberbeckmann S."/>
            <person name="Bunk B."/>
            <person name="Jeske O."/>
            <person name="Meyerdierks A."/>
            <person name="Storesund J.E."/>
            <person name="Kallscheuer N."/>
            <person name="Luecker S."/>
            <person name="Lage O.M."/>
            <person name="Pohl T."/>
            <person name="Merkel B.J."/>
            <person name="Hornburger P."/>
            <person name="Mueller R.-W."/>
            <person name="Bruemmer F."/>
            <person name="Labrenz M."/>
            <person name="Spormann A.M."/>
            <person name="Op den Camp H."/>
            <person name="Overmann J."/>
            <person name="Amann R."/>
            <person name="Jetten M.S.M."/>
            <person name="Mascher T."/>
            <person name="Medema M.H."/>
            <person name="Devos D.P."/>
            <person name="Kaster A.-K."/>
            <person name="Ovreas L."/>
            <person name="Rohde M."/>
            <person name="Galperin M.Y."/>
            <person name="Jogler C."/>
        </authorList>
    </citation>
    <scope>NUCLEOTIDE SEQUENCE [LARGE SCALE GENOMIC DNA]</scope>
    <source>
        <strain evidence="3 4">Pan181</strain>
    </source>
</reference>
<feature type="transmembrane region" description="Helical" evidence="2">
    <location>
        <begin position="190"/>
        <end position="209"/>
    </location>
</feature>
<dbReference type="KEGG" id="amuc:Pan181_10710"/>
<feature type="region of interest" description="Disordered" evidence="1">
    <location>
        <begin position="24"/>
        <end position="44"/>
    </location>
</feature>
<feature type="compositionally biased region" description="Polar residues" evidence="1">
    <location>
        <begin position="26"/>
        <end position="36"/>
    </location>
</feature>
<keyword evidence="2" id="KW-0472">Membrane</keyword>
<dbReference type="AlphaFoldDB" id="A0A518AJH2"/>
<proteinExistence type="predicted"/>
<sequence>MSGARQGRRRRILQEEVLSASRELSALTSDENAETSEPTRGEGRRYALPEASVAGALAKHHFPSHLMAPVGGIVASVVTVAALAAMHVYQNPISSLLGDSIRSLIDAAQPTSLASWIATTAMLATAGFTAMVLAVRRHRVDDYRGHHGLWRSAIGLALLLSIDAATNLHHVLAQAAGHVTGMQLMSGNQGWWLAIGTVATGWVAFRVFSDIKESKLATAVLGVAAAAGMLAVIGPLAGLGGSSASVVGTLAQVGCYLLTATAIVSYMRFLRHDVVAGIVTKPHLTKTPELKIAKDSAEKTESAKSKSSSKSARKVETPVLAQVEEEEKDAPRRSSSKTKRPQAKAKAETAVSESRWTDGSDGYSDDYDEGGSPRKLSKSERKRLRQEKAARRAA</sequence>
<feature type="transmembrane region" description="Helical" evidence="2">
    <location>
        <begin position="113"/>
        <end position="136"/>
    </location>
</feature>
<feature type="transmembrane region" description="Helical" evidence="2">
    <location>
        <begin position="216"/>
        <end position="237"/>
    </location>
</feature>
<evidence type="ECO:0008006" key="5">
    <source>
        <dbReference type="Google" id="ProtNLM"/>
    </source>
</evidence>
<name>A0A518AJH2_9BACT</name>
<evidence type="ECO:0000313" key="4">
    <source>
        <dbReference type="Proteomes" id="UP000315750"/>
    </source>
</evidence>
<evidence type="ECO:0000256" key="2">
    <source>
        <dbReference type="SAM" id="Phobius"/>
    </source>
</evidence>
<feature type="transmembrane region" description="Helical" evidence="2">
    <location>
        <begin position="148"/>
        <end position="170"/>
    </location>
</feature>
<evidence type="ECO:0000256" key="1">
    <source>
        <dbReference type="SAM" id="MobiDB-lite"/>
    </source>
</evidence>